<organism evidence="2 3">
    <name type="scientific">Aureimonas glaciei</name>
    <dbReference type="NCBI Taxonomy" id="1776957"/>
    <lineage>
        <taxon>Bacteria</taxon>
        <taxon>Pseudomonadati</taxon>
        <taxon>Pseudomonadota</taxon>
        <taxon>Alphaproteobacteria</taxon>
        <taxon>Hyphomicrobiales</taxon>
        <taxon>Aurantimonadaceae</taxon>
        <taxon>Aureimonas</taxon>
    </lineage>
</organism>
<keyword evidence="3" id="KW-1185">Reference proteome</keyword>
<protein>
    <recommendedName>
        <fullName evidence="1">Thoeris anti-defense 2-like domain-containing protein</fullName>
    </recommendedName>
</protein>
<dbReference type="RefSeq" id="WP_188850833.1">
    <property type="nucleotide sequence ID" value="NZ_BMJJ01000005.1"/>
</dbReference>
<dbReference type="Pfam" id="PF11195">
    <property type="entry name" value="Tad2-like"/>
    <property type="match status" value="1"/>
</dbReference>
<comment type="caution">
    <text evidence="2">The sequence shown here is derived from an EMBL/GenBank/DDBJ whole genome shotgun (WGS) entry which is preliminary data.</text>
</comment>
<dbReference type="EMBL" id="BMJJ01000005">
    <property type="protein sequence ID" value="GGD20055.1"/>
    <property type="molecule type" value="Genomic_DNA"/>
</dbReference>
<reference evidence="2" key="1">
    <citation type="journal article" date="2014" name="Int. J. Syst. Evol. Microbiol.">
        <title>Complete genome sequence of Corynebacterium casei LMG S-19264T (=DSM 44701T), isolated from a smear-ripened cheese.</title>
        <authorList>
            <consortium name="US DOE Joint Genome Institute (JGI-PGF)"/>
            <person name="Walter F."/>
            <person name="Albersmeier A."/>
            <person name="Kalinowski J."/>
            <person name="Ruckert C."/>
        </authorList>
    </citation>
    <scope>NUCLEOTIDE SEQUENCE</scope>
    <source>
        <strain evidence="2">CGMCC 1.15493</strain>
    </source>
</reference>
<accession>A0A916XY20</accession>
<evidence type="ECO:0000313" key="2">
    <source>
        <dbReference type="EMBL" id="GGD20055.1"/>
    </source>
</evidence>
<gene>
    <name evidence="2" type="ORF">GCM10011335_23700</name>
</gene>
<dbReference type="AlphaFoldDB" id="A0A916XY20"/>
<reference evidence="2" key="2">
    <citation type="submission" date="2020-09" db="EMBL/GenBank/DDBJ databases">
        <authorList>
            <person name="Sun Q."/>
            <person name="Zhou Y."/>
        </authorList>
    </citation>
    <scope>NUCLEOTIDE SEQUENCE</scope>
    <source>
        <strain evidence="2">CGMCC 1.15493</strain>
    </source>
</reference>
<dbReference type="Proteomes" id="UP000613160">
    <property type="component" value="Unassembled WGS sequence"/>
</dbReference>
<evidence type="ECO:0000313" key="3">
    <source>
        <dbReference type="Proteomes" id="UP000613160"/>
    </source>
</evidence>
<evidence type="ECO:0000259" key="1">
    <source>
        <dbReference type="Pfam" id="PF11195"/>
    </source>
</evidence>
<feature type="domain" description="Thoeris anti-defense 2-like" evidence="1">
    <location>
        <begin position="1"/>
        <end position="71"/>
    </location>
</feature>
<proteinExistence type="predicted"/>
<sequence>MTFGEAMAAVSSRLAVRRDGWGARRAIQLQTCPWNGEREALLLFDRAGRGDVPAFPYTMSGDDVLATDWRILE</sequence>
<dbReference type="InterPro" id="IPR021361">
    <property type="entry name" value="Tad2-like_dom"/>
</dbReference>
<name>A0A916XY20_9HYPH</name>